<dbReference type="GeneID" id="66077328"/>
<accession>A0A9P7US74</accession>
<name>A0A9P7US74_9AGAR</name>
<dbReference type="KEGG" id="more:E1B28_008252"/>
<protein>
    <submittedName>
        <fullName evidence="1">Uncharacterized protein</fullName>
    </submittedName>
</protein>
<dbReference type="RefSeq" id="XP_043008320.1">
    <property type="nucleotide sequence ID" value="XM_043153037.1"/>
</dbReference>
<sequence length="75" mass="8502">MSSMRFVVWIVQAPPPHPSAFPTDATSQVITLVFRLHKFGFEAFKAKVNKGVLKRHQDRLLAAYKNTDEATDWAS</sequence>
<dbReference type="EMBL" id="CM032185">
    <property type="protein sequence ID" value="KAG7091850.1"/>
    <property type="molecule type" value="Genomic_DNA"/>
</dbReference>
<proteinExistence type="predicted"/>
<comment type="caution">
    <text evidence="1">The sequence shown here is derived from an EMBL/GenBank/DDBJ whole genome shotgun (WGS) entry which is preliminary data.</text>
</comment>
<dbReference type="AlphaFoldDB" id="A0A9P7US74"/>
<keyword evidence="2" id="KW-1185">Reference proteome</keyword>
<reference evidence="1" key="1">
    <citation type="journal article" date="2021" name="Genome Biol. Evol.">
        <title>The assembled and annotated genome of the fairy-ring fungus Marasmius oreades.</title>
        <authorList>
            <person name="Hiltunen M."/>
            <person name="Ament-Velasquez S.L."/>
            <person name="Johannesson H."/>
        </authorList>
    </citation>
    <scope>NUCLEOTIDE SEQUENCE</scope>
    <source>
        <strain evidence="1">03SP1</strain>
    </source>
</reference>
<gene>
    <name evidence="1" type="ORF">E1B28_008252</name>
</gene>
<organism evidence="1 2">
    <name type="scientific">Marasmius oreades</name>
    <name type="common">fairy-ring Marasmius</name>
    <dbReference type="NCBI Taxonomy" id="181124"/>
    <lineage>
        <taxon>Eukaryota</taxon>
        <taxon>Fungi</taxon>
        <taxon>Dikarya</taxon>
        <taxon>Basidiomycota</taxon>
        <taxon>Agaricomycotina</taxon>
        <taxon>Agaricomycetes</taxon>
        <taxon>Agaricomycetidae</taxon>
        <taxon>Agaricales</taxon>
        <taxon>Marasmiineae</taxon>
        <taxon>Marasmiaceae</taxon>
        <taxon>Marasmius</taxon>
    </lineage>
</organism>
<dbReference type="Proteomes" id="UP001049176">
    <property type="component" value="Chromosome 5"/>
</dbReference>
<evidence type="ECO:0000313" key="2">
    <source>
        <dbReference type="Proteomes" id="UP001049176"/>
    </source>
</evidence>
<evidence type="ECO:0000313" key="1">
    <source>
        <dbReference type="EMBL" id="KAG7091850.1"/>
    </source>
</evidence>